<feature type="chain" id="PRO_5011772360" evidence="4">
    <location>
        <begin position="27"/>
        <end position="500"/>
    </location>
</feature>
<dbReference type="AlphaFoldDB" id="A0A1H9N1B6"/>
<protein>
    <submittedName>
        <fullName evidence="7">Alpha/beta hydrolase fold</fullName>
    </submittedName>
</protein>
<dbReference type="InterPro" id="IPR000073">
    <property type="entry name" value="AB_hydrolase_1"/>
</dbReference>
<evidence type="ECO:0000259" key="6">
    <source>
        <dbReference type="Pfam" id="PF08386"/>
    </source>
</evidence>
<dbReference type="Pfam" id="PF00561">
    <property type="entry name" value="Abhydrolase_1"/>
    <property type="match status" value="1"/>
</dbReference>
<keyword evidence="2 4" id="KW-0732">Signal</keyword>
<dbReference type="InterPro" id="IPR051601">
    <property type="entry name" value="Serine_prot/Carboxylest_S33"/>
</dbReference>
<dbReference type="Gene3D" id="3.40.50.1820">
    <property type="entry name" value="alpha/beta hydrolase"/>
    <property type="match status" value="1"/>
</dbReference>
<organism evidence="7 8">
    <name type="scientific">Actinokineospora terrae</name>
    <dbReference type="NCBI Taxonomy" id="155974"/>
    <lineage>
        <taxon>Bacteria</taxon>
        <taxon>Bacillati</taxon>
        <taxon>Actinomycetota</taxon>
        <taxon>Actinomycetes</taxon>
        <taxon>Pseudonocardiales</taxon>
        <taxon>Pseudonocardiaceae</taxon>
        <taxon>Actinokineospora</taxon>
    </lineage>
</organism>
<dbReference type="GO" id="GO:0016787">
    <property type="term" value="F:hydrolase activity"/>
    <property type="evidence" value="ECO:0007669"/>
    <property type="project" value="UniProtKB-KW"/>
</dbReference>
<feature type="signal peptide" evidence="4">
    <location>
        <begin position="1"/>
        <end position="26"/>
    </location>
</feature>
<evidence type="ECO:0000259" key="5">
    <source>
        <dbReference type="Pfam" id="PF00561"/>
    </source>
</evidence>
<dbReference type="Proteomes" id="UP000199051">
    <property type="component" value="Unassembled WGS sequence"/>
</dbReference>
<comment type="similarity">
    <text evidence="1">Belongs to the peptidase S33 family.</text>
</comment>
<evidence type="ECO:0000256" key="1">
    <source>
        <dbReference type="ARBA" id="ARBA00010088"/>
    </source>
</evidence>
<evidence type="ECO:0000313" key="7">
    <source>
        <dbReference type="EMBL" id="SER29143.1"/>
    </source>
</evidence>
<proteinExistence type="inferred from homology"/>
<dbReference type="EMBL" id="FOGI01000002">
    <property type="protein sequence ID" value="SER29143.1"/>
    <property type="molecule type" value="Genomic_DNA"/>
</dbReference>
<evidence type="ECO:0000256" key="2">
    <source>
        <dbReference type="ARBA" id="ARBA00022729"/>
    </source>
</evidence>
<dbReference type="PANTHER" id="PTHR43248">
    <property type="entry name" value="2-SUCCINYL-6-HYDROXY-2,4-CYCLOHEXADIENE-1-CARBOXYLATE SYNTHASE"/>
    <property type="match status" value="1"/>
</dbReference>
<evidence type="ECO:0000256" key="3">
    <source>
        <dbReference type="ARBA" id="ARBA00022801"/>
    </source>
</evidence>
<dbReference type="Pfam" id="PF08386">
    <property type="entry name" value="Abhydrolase_4"/>
    <property type="match status" value="1"/>
</dbReference>
<dbReference type="SUPFAM" id="SSF53474">
    <property type="entry name" value="alpha/beta-Hydrolases"/>
    <property type="match status" value="1"/>
</dbReference>
<reference evidence="8" key="1">
    <citation type="submission" date="2016-10" db="EMBL/GenBank/DDBJ databases">
        <authorList>
            <person name="Varghese N."/>
            <person name="Submissions S."/>
        </authorList>
    </citation>
    <scope>NUCLEOTIDE SEQUENCE [LARGE SCALE GENOMIC DNA]</scope>
    <source>
        <strain evidence="8">DSM 44260</strain>
    </source>
</reference>
<name>A0A1H9N1B6_9PSEU</name>
<dbReference type="InterPro" id="IPR013595">
    <property type="entry name" value="Pept_S33_TAP-like_C"/>
</dbReference>
<feature type="domain" description="AB hydrolase-1" evidence="5">
    <location>
        <begin position="95"/>
        <end position="288"/>
    </location>
</feature>
<evidence type="ECO:0000313" key="8">
    <source>
        <dbReference type="Proteomes" id="UP000199051"/>
    </source>
</evidence>
<dbReference type="STRING" id="155974.SAMN04487818_102427"/>
<keyword evidence="8" id="KW-1185">Reference proteome</keyword>
<feature type="domain" description="Peptidase S33 tripeptidyl aminopeptidase-like C-terminal" evidence="6">
    <location>
        <begin position="398"/>
        <end position="497"/>
    </location>
</feature>
<gene>
    <name evidence="7" type="ORF">SAMN04487818_102427</name>
</gene>
<dbReference type="PANTHER" id="PTHR43248:SF29">
    <property type="entry name" value="TRIPEPTIDYL AMINOPEPTIDASE"/>
    <property type="match status" value="1"/>
</dbReference>
<accession>A0A1H9N1B6</accession>
<dbReference type="InterPro" id="IPR029058">
    <property type="entry name" value="AB_hydrolase_fold"/>
</dbReference>
<evidence type="ECO:0000256" key="4">
    <source>
        <dbReference type="SAM" id="SignalP"/>
    </source>
</evidence>
<sequence length="500" mass="54490">MKRMTALVAAVTAGAGLMVGVGSAGASESSVEGLTRYHHQRLAWKDCQHSDLDAAGAQCADVRVPLDYARPQGRSITVAISRIKATDPAKRRGVMLSNPGGPGGSGLDLMVTVRKAMTADVQARYDLIGLDPRGIGRSTPVDCQWPVGIMLRSAGVDRAAFDRTVAVQADLARRCAATEGEYLRHISTRNTARDMDVVRAVLGEQRISYFGWSYGTYLGAVYTQMFPGRSDRFVLDSAANPADWFTGTMAAMAAPNEAALDSWSAWAATRDGEFHLGTTGRQVRSLVEGLVRRAAREPIRIGEYQVDQHVLPMVLFVRFDSARNDVALAGDIRQLVDAADGKVVTPNPGLEQILRVFYRPTAQIQNSGQAAVVCGDSSAPRDPEWYWRRIQRVRSTYPVFGSFTHSLTACAFWAPPAEPKTVVRNSVPALIVQATGDTRTSYDGAVQLHRAMTGSRLVTLRDVRIHAVFGNYPNRCVEDAVNTYFRDGTLPRADTTCHDD</sequence>
<keyword evidence="3 7" id="KW-0378">Hydrolase</keyword>
<dbReference type="RefSeq" id="WP_092775341.1">
    <property type="nucleotide sequence ID" value="NZ_FOGI01000002.1"/>
</dbReference>